<comment type="caution">
    <text evidence="1">The sequence shown here is derived from an EMBL/GenBank/DDBJ whole genome shotgun (WGS) entry which is preliminary data.</text>
</comment>
<reference evidence="1 2" key="1">
    <citation type="submission" date="2019-04" db="EMBL/GenBank/DDBJ databases">
        <title>Mesorhizobium composti sp. nov., isolated from compost.</title>
        <authorList>
            <person name="Lin S.-Y."/>
            <person name="Hameed A."/>
            <person name="Hsieh Y.-T."/>
            <person name="Young C.-C."/>
        </authorList>
    </citation>
    <scope>NUCLEOTIDE SEQUENCE [LARGE SCALE GENOMIC DNA]</scope>
    <source>
        <strain evidence="1 2">CC-YTH430</strain>
    </source>
</reference>
<evidence type="ECO:0000313" key="1">
    <source>
        <dbReference type="EMBL" id="THF59861.1"/>
    </source>
</evidence>
<gene>
    <name evidence="1" type="ORF">E6C48_02085</name>
</gene>
<name>A0ABY2QC48_9HYPH</name>
<organism evidence="1 2">
    <name type="scientific">Ollibium composti</name>
    <dbReference type="NCBI Taxonomy" id="2675109"/>
    <lineage>
        <taxon>Bacteria</taxon>
        <taxon>Pseudomonadati</taxon>
        <taxon>Pseudomonadota</taxon>
        <taxon>Alphaproteobacteria</taxon>
        <taxon>Hyphomicrobiales</taxon>
        <taxon>Phyllobacteriaceae</taxon>
        <taxon>Ollibium</taxon>
    </lineage>
</organism>
<dbReference type="RefSeq" id="WP_136353472.1">
    <property type="nucleotide sequence ID" value="NZ_SSNY01000001.1"/>
</dbReference>
<dbReference type="Proteomes" id="UP000306441">
    <property type="component" value="Unassembled WGS sequence"/>
</dbReference>
<keyword evidence="2" id="KW-1185">Reference proteome</keyword>
<accession>A0ABY2QC48</accession>
<sequence length="113" mass="12717">MVIDFVTGRTLNQPEAIITILGFDSPYPEFRFDAIKRGRDLVDGLVAPELAVRMQTEVEASGGKLEILDWDDPIMATTPRDAHRVMIDGIMSLEMALRLRALCKDYNAKLTQH</sequence>
<proteinExistence type="predicted"/>
<dbReference type="EMBL" id="SSNY01000001">
    <property type="protein sequence ID" value="THF59861.1"/>
    <property type="molecule type" value="Genomic_DNA"/>
</dbReference>
<protein>
    <submittedName>
        <fullName evidence="1">Uncharacterized protein</fullName>
    </submittedName>
</protein>
<evidence type="ECO:0000313" key="2">
    <source>
        <dbReference type="Proteomes" id="UP000306441"/>
    </source>
</evidence>